<dbReference type="OrthoDB" id="5595379at2759"/>
<accession>A0A075B3E5</accession>
<proteinExistence type="predicted"/>
<dbReference type="AlphaFoldDB" id="A0A075B3E5"/>
<dbReference type="EMBL" id="KE560824">
    <property type="protein sequence ID" value="EPZ35491.1"/>
    <property type="molecule type" value="Genomic_DNA"/>
</dbReference>
<keyword evidence="3" id="KW-1185">Reference proteome</keyword>
<gene>
    <name evidence="2" type="ORF">O9G_003383</name>
</gene>
<organism evidence="2 3">
    <name type="scientific">Rozella allomycis (strain CSF55)</name>
    <dbReference type="NCBI Taxonomy" id="988480"/>
    <lineage>
        <taxon>Eukaryota</taxon>
        <taxon>Fungi</taxon>
        <taxon>Fungi incertae sedis</taxon>
        <taxon>Cryptomycota</taxon>
        <taxon>Cryptomycota incertae sedis</taxon>
        <taxon>Rozella</taxon>
    </lineage>
</organism>
<protein>
    <submittedName>
        <fullName evidence="2">Uncharacterized protein</fullName>
    </submittedName>
</protein>
<evidence type="ECO:0000256" key="1">
    <source>
        <dbReference type="SAM" id="MobiDB-lite"/>
    </source>
</evidence>
<dbReference type="HOGENOM" id="CLU_934326_0_0_1"/>
<feature type="region of interest" description="Disordered" evidence="1">
    <location>
        <begin position="148"/>
        <end position="190"/>
    </location>
</feature>
<evidence type="ECO:0000313" key="2">
    <source>
        <dbReference type="EMBL" id="EPZ35491.1"/>
    </source>
</evidence>
<reference evidence="2 3" key="1">
    <citation type="journal article" date="2013" name="Curr. Biol.">
        <title>Shared signatures of parasitism and phylogenomics unite Cryptomycota and microsporidia.</title>
        <authorList>
            <person name="James T.Y."/>
            <person name="Pelin A."/>
            <person name="Bonen L."/>
            <person name="Ahrendt S."/>
            <person name="Sain D."/>
            <person name="Corradi N."/>
            <person name="Stajich J.E."/>
        </authorList>
    </citation>
    <scope>NUCLEOTIDE SEQUENCE [LARGE SCALE GENOMIC DNA]</scope>
    <source>
        <strain evidence="2 3">CSF55</strain>
    </source>
</reference>
<sequence length="298" mass="33878">MENETPCMEQNSLGIEIGLESEKLISFYIAQGLRRQDYVVSLPSSISSVNNSFSENQEFFHRTELYVEDFDEGMENDDSQSLKRPAFLKDCLKTSYLKNDMLAESLPITSSPLPVKIQSIEEDLVLTNYSSFDNSSFEDFYQGGSFQNLPLPVTPPHSMTKTDNSRQKQSNKRKSPRNNSEYPISEESDIDQSKKLRLQSALLLAVERERLILLEEENKLHQISAAANISRQEWPTAMASEQSLEPSLATVPIEHVLTRGKHVGLYAPVKFRGKKSSREGLCPICPEETWFKMRTSII</sequence>
<dbReference type="Proteomes" id="UP000030755">
    <property type="component" value="Unassembled WGS sequence"/>
</dbReference>
<evidence type="ECO:0000313" key="3">
    <source>
        <dbReference type="Proteomes" id="UP000030755"/>
    </source>
</evidence>
<name>A0A075B3E5_ROZAC</name>